<dbReference type="Proteomes" id="UP001057296">
    <property type="component" value="Chromosome"/>
</dbReference>
<evidence type="ECO:0000313" key="2">
    <source>
        <dbReference type="Proteomes" id="UP001057296"/>
    </source>
</evidence>
<sequence length="65" mass="7022">MATVNILISDQPGGLFIKLISDEPMPKDDESGNSIAQSVGLLCLAILNREIRQVTGKELELANIQ</sequence>
<accession>A0A9X9N278</accession>
<dbReference type="AlphaFoldDB" id="A0A9X9N278"/>
<dbReference type="EMBL" id="CP073115">
    <property type="protein sequence ID" value="UTG70774.1"/>
    <property type="molecule type" value="Genomic_DNA"/>
</dbReference>
<protein>
    <submittedName>
        <fullName evidence="1">Uncharacterized protein</fullName>
    </submittedName>
</protein>
<reference evidence="1" key="1">
    <citation type="submission" date="2021-04" db="EMBL/GenBank/DDBJ databases">
        <title>Characterizing Neisseria spp. as novel respiratory pathobionts in bronchiectasis.</title>
        <authorList>
            <person name="Li L."/>
            <person name="Mac Aogain M."/>
            <person name="Xu T."/>
            <person name="Jaggi T.K."/>
            <person name="Chan L.Y."/>
            <person name="Keir H.R."/>
            <person name="Dicker A.J."/>
            <person name="Qu J."/>
            <person name="Liu Y."/>
            <person name="Chen H.S."/>
            <person name="Koh M.S."/>
            <person name="Ong T.H."/>
            <person name="Lim A.Y.H."/>
            <person name="Abisheganaden J."/>
            <person name="Low T.B."/>
            <person name="Oliver B.G."/>
            <person name="Tan N.S."/>
            <person name="Fang M."/>
            <person name="Chalmers J.D."/>
            <person name="Chotirmall S.H."/>
        </authorList>
    </citation>
    <scope>NUCLEOTIDE SEQUENCE</scope>
    <source>
        <strain evidence="1">TT0077</strain>
    </source>
</reference>
<gene>
    <name evidence="1" type="ORF">KCG54_05670</name>
</gene>
<evidence type="ECO:0000313" key="1">
    <source>
        <dbReference type="EMBL" id="UTG70774.1"/>
    </source>
</evidence>
<organism evidence="1 2">
    <name type="scientific">Neisseria subflava</name>
    <dbReference type="NCBI Taxonomy" id="28449"/>
    <lineage>
        <taxon>Bacteria</taxon>
        <taxon>Pseudomonadati</taxon>
        <taxon>Pseudomonadota</taxon>
        <taxon>Betaproteobacteria</taxon>
        <taxon>Neisseriales</taxon>
        <taxon>Neisseriaceae</taxon>
        <taxon>Neisseria</taxon>
    </lineage>
</organism>
<name>A0A9X9N278_NEISU</name>
<proteinExistence type="predicted"/>